<gene>
    <name evidence="2" type="ORF">C8D93_103286</name>
</gene>
<evidence type="ECO:0000313" key="2">
    <source>
        <dbReference type="EMBL" id="PXV69710.1"/>
    </source>
</evidence>
<name>A0A318EKC3_9GAMM</name>
<dbReference type="GO" id="GO:0016788">
    <property type="term" value="F:hydrolase activity, acting on ester bonds"/>
    <property type="evidence" value="ECO:0007669"/>
    <property type="project" value="UniProtKB-ARBA"/>
</dbReference>
<dbReference type="EMBL" id="QICN01000003">
    <property type="protein sequence ID" value="PXV69710.1"/>
    <property type="molecule type" value="Genomic_DNA"/>
</dbReference>
<dbReference type="Gene3D" id="3.40.50.1110">
    <property type="entry name" value="SGNH hydrolase"/>
    <property type="match status" value="1"/>
</dbReference>
<feature type="chain" id="PRO_5016414710" description="Sialate O-acetylesterase domain-containing protein" evidence="1">
    <location>
        <begin position="37"/>
        <end position="432"/>
    </location>
</feature>
<reference evidence="2 3" key="1">
    <citation type="submission" date="2018-04" db="EMBL/GenBank/DDBJ databases">
        <title>Genomic Encyclopedia of Type Strains, Phase IV (KMG-IV): sequencing the most valuable type-strain genomes for metagenomic binning, comparative biology and taxonomic classification.</title>
        <authorList>
            <person name="Goeker M."/>
        </authorList>
    </citation>
    <scope>NUCLEOTIDE SEQUENCE [LARGE SCALE GENOMIC DNA]</scope>
    <source>
        <strain evidence="2 3">DSM 104150</strain>
    </source>
</reference>
<dbReference type="RefSeq" id="WP_110264624.1">
    <property type="nucleotide sequence ID" value="NZ_CAKZQT010000029.1"/>
</dbReference>
<dbReference type="AlphaFoldDB" id="A0A318EKC3"/>
<sequence>MSILPARRFHRQPGLPLSVAAAVLAAALGASQPAQAEAIHQIVSYGQSVSFGTAAIPPISTESHPSNLMFASGVRAQFGEGDATANRASLVPFQESHYYWLGETPVAGMLEMIDQLRMQEDGHRSADQGIRYLGSAPGKGGQTVKALSFGTEPFEQLTWDLYFGAVHARMRGAEYRLGAVTWGQGESDQYWGTDAQTYRASVDALRRQINWVNEVVTGTAESVPMIAYQMSAHVAAGSASPDIALAQLDDGRENPDFHLATPLYMMDFVDEYHLDARSSKWLGAYFGLVYKRAVVDGEDWQPLHPLRARSTGRLIVTDFHVPVPPLAFDTAQVADPGQYGFRVVDPDGSDNPVTGIAIDRAGTRVWIAAARPIAAGSSLRYAWDGDKQSGRLTGPRGNLRDSQGDRLVFDPEGIAAPMHNWCVIFELPVEPL</sequence>
<dbReference type="InterPro" id="IPR036514">
    <property type="entry name" value="SGNH_hydro_sf"/>
</dbReference>
<accession>A0A318EKC3</accession>
<protein>
    <recommendedName>
        <fullName evidence="4">Sialate O-acetylesterase domain-containing protein</fullName>
    </recommendedName>
</protein>
<organism evidence="2 3">
    <name type="scientific">Sinimarinibacterium flocculans</name>
    <dbReference type="NCBI Taxonomy" id="985250"/>
    <lineage>
        <taxon>Bacteria</taxon>
        <taxon>Pseudomonadati</taxon>
        <taxon>Pseudomonadota</taxon>
        <taxon>Gammaproteobacteria</taxon>
        <taxon>Nevskiales</taxon>
        <taxon>Nevskiaceae</taxon>
        <taxon>Sinimarinibacterium</taxon>
    </lineage>
</organism>
<comment type="caution">
    <text evidence="2">The sequence shown here is derived from an EMBL/GenBank/DDBJ whole genome shotgun (WGS) entry which is preliminary data.</text>
</comment>
<keyword evidence="1" id="KW-0732">Signal</keyword>
<dbReference type="Proteomes" id="UP000248330">
    <property type="component" value="Unassembled WGS sequence"/>
</dbReference>
<evidence type="ECO:0008006" key="4">
    <source>
        <dbReference type="Google" id="ProtNLM"/>
    </source>
</evidence>
<evidence type="ECO:0000256" key="1">
    <source>
        <dbReference type="SAM" id="SignalP"/>
    </source>
</evidence>
<dbReference type="SUPFAM" id="SSF52266">
    <property type="entry name" value="SGNH hydrolase"/>
    <property type="match status" value="1"/>
</dbReference>
<evidence type="ECO:0000313" key="3">
    <source>
        <dbReference type="Proteomes" id="UP000248330"/>
    </source>
</evidence>
<dbReference type="OrthoDB" id="184803at2"/>
<proteinExistence type="predicted"/>
<keyword evidence="3" id="KW-1185">Reference proteome</keyword>
<feature type="signal peptide" evidence="1">
    <location>
        <begin position="1"/>
        <end position="36"/>
    </location>
</feature>